<dbReference type="AlphaFoldDB" id="A0A6G1S4G8"/>
<evidence type="ECO:0000313" key="4">
    <source>
        <dbReference type="EMBL" id="MDE44830.1"/>
    </source>
</evidence>
<keyword evidence="2" id="KW-0963">Cytoplasm</keyword>
<dbReference type="GO" id="GO:0031047">
    <property type="term" value="P:regulatory ncRNA-mediated gene silencing"/>
    <property type="evidence" value="ECO:0007669"/>
    <property type="project" value="UniProtKB-UniRule"/>
</dbReference>
<dbReference type="SUPFAM" id="SSF48452">
    <property type="entry name" value="TPR-like"/>
    <property type="match status" value="1"/>
</dbReference>
<organism evidence="4">
    <name type="scientific">Aceria tosichella</name>
    <name type="common">wheat curl mite</name>
    <dbReference type="NCBI Taxonomy" id="561515"/>
    <lineage>
        <taxon>Eukaryota</taxon>
        <taxon>Metazoa</taxon>
        <taxon>Ecdysozoa</taxon>
        <taxon>Arthropoda</taxon>
        <taxon>Chelicerata</taxon>
        <taxon>Arachnida</taxon>
        <taxon>Acari</taxon>
        <taxon>Acariformes</taxon>
        <taxon>Trombidiformes</taxon>
        <taxon>Prostigmata</taxon>
        <taxon>Eupodina</taxon>
        <taxon>Eriophyoidea</taxon>
        <taxon>Eriophyidae</taxon>
        <taxon>Eriophyinae</taxon>
        <taxon>Aceriini</taxon>
        <taxon>Aceria</taxon>
    </lineage>
</organism>
<dbReference type="GO" id="GO:0005737">
    <property type="term" value="C:cytoplasm"/>
    <property type="evidence" value="ECO:0007669"/>
    <property type="project" value="UniProtKB-SubCell"/>
</dbReference>
<dbReference type="InterPro" id="IPR011990">
    <property type="entry name" value="TPR-like_helical_dom_sf"/>
</dbReference>
<keyword evidence="2" id="KW-0805">Transcription regulation</keyword>
<protein>
    <recommendedName>
        <fullName evidence="2">CCR4-NOT transcription complex subunit 10</fullName>
    </recommendedName>
</protein>
<evidence type="ECO:0000256" key="1">
    <source>
        <dbReference type="ARBA" id="ARBA00010080"/>
    </source>
</evidence>
<keyword evidence="2" id="KW-0804">Transcription</keyword>
<proteinExistence type="inferred from homology"/>
<dbReference type="GO" id="GO:0005634">
    <property type="term" value="C:nucleus"/>
    <property type="evidence" value="ECO:0007669"/>
    <property type="project" value="UniProtKB-SubCell"/>
</dbReference>
<dbReference type="GO" id="GO:0006402">
    <property type="term" value="P:mRNA catabolic process"/>
    <property type="evidence" value="ECO:0007669"/>
    <property type="project" value="TreeGrafter"/>
</dbReference>
<feature type="compositionally biased region" description="Low complexity" evidence="3">
    <location>
        <begin position="194"/>
        <end position="212"/>
    </location>
</feature>
<dbReference type="InterPro" id="IPR039740">
    <property type="entry name" value="CNOT10"/>
</dbReference>
<keyword evidence="2" id="KW-0810">Translation regulation</keyword>
<sequence>MVTNNEAVENFLSGKRNLAAYQFSHLIKESAKLFAKVTHNDEIAFNYAMVNLFTGCPARASIVFGDLVKRYPRNPRLWLRLAESMLAAERSKMADEFEHIQQLANPHSRDHLIKTNNKPLLIKINSHYCYQQKLQHLPVNAPAVTSANSLVNIKSHLQRSLDLINEYNDISLLTDDVPNPDTEQQARLNETESADTAATASSSSSSASPSKASSRLSQQLSYVNPYKSISRSALYHLRIKVQLNLAYICLCMGEPMKALNYTTQCLKSSPQGYEKVLASLYHAEACILATRVDEAIQFLNLEVLNMAKNLSQDQSSAIGDSRQRIVYGGEMQHQFDRGALALVVSYNLSVAYAAKGEFTNALKILTRCIQPTKPIPMQLVICLLYIQLQLGQVDAAKKTILCNLPQFR</sequence>
<comment type="similarity">
    <text evidence="1 2">Belongs to the CNOT10 family.</text>
</comment>
<reference evidence="4" key="1">
    <citation type="submission" date="2018-10" db="EMBL/GenBank/DDBJ databases">
        <title>Transcriptome assembly of Aceria tosichella (Wheat curl mite) Type 2.</title>
        <authorList>
            <person name="Scully E.D."/>
            <person name="Geib S.M."/>
            <person name="Palmer N.A."/>
            <person name="Gupta A.K."/>
            <person name="Sarath G."/>
            <person name="Tatineni S."/>
        </authorList>
    </citation>
    <scope>NUCLEOTIDE SEQUENCE</scope>
    <source>
        <strain evidence="4">LincolnNE</strain>
    </source>
</reference>
<feature type="region of interest" description="Disordered" evidence="3">
    <location>
        <begin position="174"/>
        <end position="212"/>
    </location>
</feature>
<dbReference type="GO" id="GO:0030014">
    <property type="term" value="C:CCR4-NOT complex"/>
    <property type="evidence" value="ECO:0007669"/>
    <property type="project" value="UniProtKB-UniRule"/>
</dbReference>
<evidence type="ECO:0000256" key="3">
    <source>
        <dbReference type="SAM" id="MobiDB-lite"/>
    </source>
</evidence>
<dbReference type="EMBL" id="GGYP01000059">
    <property type="protein sequence ID" value="MDE44830.1"/>
    <property type="molecule type" value="Transcribed_RNA"/>
</dbReference>
<dbReference type="PANTHER" id="PTHR12979">
    <property type="entry name" value="CCR4-NOT TRANSCRIPTION COMPLEX SUBUNIT 10"/>
    <property type="match status" value="1"/>
</dbReference>
<keyword evidence="2" id="KW-0539">Nucleus</keyword>
<evidence type="ECO:0000256" key="2">
    <source>
        <dbReference type="RuleBase" id="RU367083"/>
    </source>
</evidence>
<dbReference type="Gene3D" id="1.25.40.10">
    <property type="entry name" value="Tetratricopeptide repeat domain"/>
    <property type="match status" value="1"/>
</dbReference>
<comment type="function">
    <text evidence="2">Component of the CCR4-NOT complex which is one of the major cellular mRNA deadenylases and is linked to various cellular processes including bulk mRNA degradation, miRNA-mediated repression, translational repression during translational initiation and general transcription regulation.</text>
</comment>
<keyword evidence="2" id="KW-0943">RNA-mediated gene silencing</keyword>
<comment type="subcellular location">
    <subcellularLocation>
        <location evidence="2">Cytoplasm</location>
    </subcellularLocation>
    <subcellularLocation>
        <location evidence="2">Nucleus</location>
    </subcellularLocation>
</comment>
<dbReference type="GO" id="GO:0017148">
    <property type="term" value="P:negative regulation of translation"/>
    <property type="evidence" value="ECO:0007669"/>
    <property type="project" value="TreeGrafter"/>
</dbReference>
<gene>
    <name evidence="4" type="primary">CNOT10</name>
    <name evidence="4" type="ORF">g.17858</name>
</gene>
<accession>A0A6G1S4G8</accession>
<name>A0A6G1S4G8_9ACAR</name>
<dbReference type="PANTHER" id="PTHR12979:SF5">
    <property type="entry name" value="CCR4-NOT TRANSCRIPTION COMPLEX SUBUNIT 10"/>
    <property type="match status" value="1"/>
</dbReference>